<name>A0A9P8LIX2_9PEZI</name>
<gene>
    <name evidence="2" type="ORF">GP486_000425</name>
</gene>
<protein>
    <submittedName>
        <fullName evidence="2">Uncharacterized protein</fullName>
    </submittedName>
</protein>
<evidence type="ECO:0000313" key="2">
    <source>
        <dbReference type="EMBL" id="KAH0566172.1"/>
    </source>
</evidence>
<evidence type="ECO:0000313" key="3">
    <source>
        <dbReference type="Proteomes" id="UP000750711"/>
    </source>
</evidence>
<keyword evidence="3" id="KW-1185">Reference proteome</keyword>
<sequence>MRCLTAERFGRCIFYLGPLLQLAPGSHAHPHIRRQNNAQGQTTIAGSDCASPSCTVTLDVIPTIKATPSPATIRPNGANAAVVVTFSPITTTSVRPGTTVLRNTDTAATLTLGSVTLSPLTVTATASYVVSPSETPVVEVVAVVKPEAQMYIKASNDSGTCPVDSPPTDNSHPKRGSLVERTYRILNCNPGQAAKVNAWVNDAIIVLQTVNQRLTTDNDQEPVRWVGEQSFSTYFEQRWFPRMRPMANAILSVLQNNPHLHHFICQGQSGPSSDECRETSTFIPFAATTDSGLVDCNSLTANTYVFGKEYYGRQFASALTSQYQIYNADTWAWYFLDRKITSLVG</sequence>
<proteinExistence type="predicted"/>
<dbReference type="EMBL" id="JAGHQM010000028">
    <property type="protein sequence ID" value="KAH0566172.1"/>
    <property type="molecule type" value="Genomic_DNA"/>
</dbReference>
<organism evidence="2 3">
    <name type="scientific">Trichoglossum hirsutum</name>
    <dbReference type="NCBI Taxonomy" id="265104"/>
    <lineage>
        <taxon>Eukaryota</taxon>
        <taxon>Fungi</taxon>
        <taxon>Dikarya</taxon>
        <taxon>Ascomycota</taxon>
        <taxon>Pezizomycotina</taxon>
        <taxon>Geoglossomycetes</taxon>
        <taxon>Geoglossales</taxon>
        <taxon>Geoglossaceae</taxon>
        <taxon>Trichoglossum</taxon>
    </lineage>
</organism>
<dbReference type="Proteomes" id="UP000750711">
    <property type="component" value="Unassembled WGS sequence"/>
</dbReference>
<reference evidence="2" key="1">
    <citation type="submission" date="2021-03" db="EMBL/GenBank/DDBJ databases">
        <title>Comparative genomics and phylogenomic investigation of the class Geoglossomycetes provide insights into ecological specialization and systematics.</title>
        <authorList>
            <person name="Melie T."/>
            <person name="Pirro S."/>
            <person name="Miller A.N."/>
            <person name="Quandt A."/>
        </authorList>
    </citation>
    <scope>NUCLEOTIDE SEQUENCE</scope>
    <source>
        <strain evidence="2">CAQ_001_2017</strain>
    </source>
</reference>
<evidence type="ECO:0000256" key="1">
    <source>
        <dbReference type="SAM" id="MobiDB-lite"/>
    </source>
</evidence>
<accession>A0A9P8LIX2</accession>
<dbReference type="AlphaFoldDB" id="A0A9P8LIX2"/>
<comment type="caution">
    <text evidence="2">The sequence shown here is derived from an EMBL/GenBank/DDBJ whole genome shotgun (WGS) entry which is preliminary data.</text>
</comment>
<feature type="region of interest" description="Disordered" evidence="1">
    <location>
        <begin position="155"/>
        <end position="175"/>
    </location>
</feature>